<dbReference type="RefSeq" id="WP_241445197.1">
    <property type="nucleotide sequence ID" value="NZ_JAKZHW010000001.1"/>
</dbReference>
<evidence type="ECO:0000256" key="4">
    <source>
        <dbReference type="ARBA" id="ARBA00022692"/>
    </source>
</evidence>
<keyword evidence="6 7" id="KW-0472">Membrane</keyword>
<keyword evidence="5 7" id="KW-1133">Transmembrane helix</keyword>
<feature type="transmembrane region" description="Helical" evidence="7">
    <location>
        <begin position="122"/>
        <end position="144"/>
    </location>
</feature>
<organism evidence="8 9">
    <name type="scientific">Sphingomonas telluris</name>
    <dbReference type="NCBI Taxonomy" id="2907998"/>
    <lineage>
        <taxon>Bacteria</taxon>
        <taxon>Pseudomonadati</taxon>
        <taxon>Pseudomonadota</taxon>
        <taxon>Alphaproteobacteria</taxon>
        <taxon>Sphingomonadales</taxon>
        <taxon>Sphingomonadaceae</taxon>
        <taxon>Sphingomonas</taxon>
    </lineage>
</organism>
<comment type="similarity">
    <text evidence="2">Belongs to the polysaccharide synthase family.</text>
</comment>
<dbReference type="Proteomes" id="UP001203058">
    <property type="component" value="Unassembled WGS sequence"/>
</dbReference>
<evidence type="ECO:0000256" key="5">
    <source>
        <dbReference type="ARBA" id="ARBA00022989"/>
    </source>
</evidence>
<feature type="transmembrane region" description="Helical" evidence="7">
    <location>
        <begin position="301"/>
        <end position="325"/>
    </location>
</feature>
<evidence type="ECO:0000256" key="1">
    <source>
        <dbReference type="ARBA" id="ARBA00004651"/>
    </source>
</evidence>
<evidence type="ECO:0000256" key="3">
    <source>
        <dbReference type="ARBA" id="ARBA00022475"/>
    </source>
</evidence>
<accession>A0ABS9VIA9</accession>
<feature type="transmembrane region" description="Helical" evidence="7">
    <location>
        <begin position="181"/>
        <end position="201"/>
    </location>
</feature>
<sequence>MMSRVNAALAKIPRQTVIRLGWATGSFGLIQVFRLLNNVVLARLLSPPLFGLMLIVNSIRTGVELLSDVGINQNIVSNRQGDKPEFYDTAWTIKVIRGIALGAICFLCANAFARFFEKPELAIILPVIALTFVFLGFQSASASLLQKQRSVARNSILDLSVAAISLALHVALALITPTIWALVLGSVMTSAAALIASYLVIPGRRHRFIIDRVAAKEIMTFGKWIFISSIIYFAAVNFDRLYLAKQISLTMLGIYSIARSMADMMNMLVVRVSYMVLFPTVAAMDVTAQELRAKLIHARRIMLCFVAVGLACFVAVSDIVVQLLYDVRYETAGAILPIMLLGVWVSILSVVNDSVLLGTGKPAYTTMANAAKLATFVIGVPLGFHFGGVLGAVVVLNAGEVMRYIVLWAFSRKQHLGFGREDLGLTALFLVSVLVAREALSAIGLSGDAFSLFPFLDPSWWVR</sequence>
<evidence type="ECO:0000313" key="8">
    <source>
        <dbReference type="EMBL" id="MCH8614693.1"/>
    </source>
</evidence>
<dbReference type="InterPro" id="IPR050833">
    <property type="entry name" value="Poly_Biosynth_Transport"/>
</dbReference>
<gene>
    <name evidence="8" type="ORF">LZ016_01040</name>
</gene>
<keyword evidence="3" id="KW-1003">Cell membrane</keyword>
<evidence type="ECO:0000256" key="7">
    <source>
        <dbReference type="SAM" id="Phobius"/>
    </source>
</evidence>
<comment type="subcellular location">
    <subcellularLocation>
        <location evidence="1">Cell membrane</location>
        <topology evidence="1">Multi-pass membrane protein</topology>
    </subcellularLocation>
</comment>
<evidence type="ECO:0000313" key="9">
    <source>
        <dbReference type="Proteomes" id="UP001203058"/>
    </source>
</evidence>
<reference evidence="8 9" key="1">
    <citation type="submission" date="2022-03" db="EMBL/GenBank/DDBJ databases">
        <authorList>
            <person name="Jo J.-H."/>
            <person name="Im W.-T."/>
        </authorList>
    </citation>
    <scope>NUCLEOTIDE SEQUENCE [LARGE SCALE GENOMIC DNA]</scope>
    <source>
        <strain evidence="8 9">SM33</strain>
    </source>
</reference>
<proteinExistence type="inferred from homology"/>
<protein>
    <submittedName>
        <fullName evidence="8">Oligosaccharide flippase family protein</fullName>
    </submittedName>
</protein>
<name>A0ABS9VIA9_9SPHN</name>
<evidence type="ECO:0000256" key="6">
    <source>
        <dbReference type="ARBA" id="ARBA00023136"/>
    </source>
</evidence>
<evidence type="ECO:0000256" key="2">
    <source>
        <dbReference type="ARBA" id="ARBA00007430"/>
    </source>
</evidence>
<dbReference type="EMBL" id="JAKZHW010000001">
    <property type="protein sequence ID" value="MCH8614693.1"/>
    <property type="molecule type" value="Genomic_DNA"/>
</dbReference>
<keyword evidence="9" id="KW-1185">Reference proteome</keyword>
<keyword evidence="4 7" id="KW-0812">Transmembrane</keyword>
<feature type="transmembrane region" description="Helical" evidence="7">
    <location>
        <begin position="363"/>
        <end position="384"/>
    </location>
</feature>
<feature type="transmembrane region" description="Helical" evidence="7">
    <location>
        <begin position="213"/>
        <end position="235"/>
    </location>
</feature>
<feature type="transmembrane region" description="Helical" evidence="7">
    <location>
        <begin position="156"/>
        <end position="175"/>
    </location>
</feature>
<comment type="caution">
    <text evidence="8">The sequence shown here is derived from an EMBL/GenBank/DDBJ whole genome shotgun (WGS) entry which is preliminary data.</text>
</comment>
<dbReference type="PANTHER" id="PTHR30250:SF10">
    <property type="entry name" value="LIPOPOLYSACCHARIDE BIOSYNTHESIS PROTEIN WZXC"/>
    <property type="match status" value="1"/>
</dbReference>
<dbReference type="Pfam" id="PF13440">
    <property type="entry name" value="Polysacc_synt_3"/>
    <property type="match status" value="1"/>
</dbReference>
<feature type="transmembrane region" description="Helical" evidence="7">
    <location>
        <begin position="331"/>
        <end position="351"/>
    </location>
</feature>
<dbReference type="PANTHER" id="PTHR30250">
    <property type="entry name" value="PST FAMILY PREDICTED COLANIC ACID TRANSPORTER"/>
    <property type="match status" value="1"/>
</dbReference>
<feature type="transmembrane region" description="Helical" evidence="7">
    <location>
        <begin position="95"/>
        <end position="116"/>
    </location>
</feature>